<keyword evidence="2" id="KW-1185">Reference proteome</keyword>
<reference evidence="1 2" key="1">
    <citation type="submission" date="2018-07" db="EMBL/GenBank/DDBJ databases">
        <title>Genome sequencing of Moraxellaceae gen. HYN0046.</title>
        <authorList>
            <person name="Kim M."/>
            <person name="Yi H."/>
        </authorList>
    </citation>
    <scope>NUCLEOTIDE SEQUENCE [LARGE SCALE GENOMIC DNA]</scope>
    <source>
        <strain evidence="1 2">HYN0046</strain>
    </source>
</reference>
<gene>
    <name evidence="1" type="ORF">HYN46_14555</name>
</gene>
<name>A0A345P9J3_9GAMM</name>
<dbReference type="GO" id="GO:0006878">
    <property type="term" value="P:intracellular copper ion homeostasis"/>
    <property type="evidence" value="ECO:0007669"/>
    <property type="project" value="InterPro"/>
</dbReference>
<accession>A0A345P9J3</accession>
<dbReference type="EMBL" id="CP031222">
    <property type="protein sequence ID" value="AXI03952.1"/>
    <property type="molecule type" value="Genomic_DNA"/>
</dbReference>
<protein>
    <submittedName>
        <fullName evidence="1">Copper resistance protein B</fullName>
    </submittedName>
</protein>
<evidence type="ECO:0000313" key="2">
    <source>
        <dbReference type="Proteomes" id="UP000253940"/>
    </source>
</evidence>
<evidence type="ECO:0000313" key="1">
    <source>
        <dbReference type="EMBL" id="AXI03952.1"/>
    </source>
</evidence>
<dbReference type="OrthoDB" id="9778934at2"/>
<dbReference type="Pfam" id="PF05275">
    <property type="entry name" value="CopB"/>
    <property type="match status" value="1"/>
</dbReference>
<dbReference type="GO" id="GO:0005507">
    <property type="term" value="F:copper ion binding"/>
    <property type="evidence" value="ECO:0007669"/>
    <property type="project" value="InterPro"/>
</dbReference>
<sequence length="454" mass="49719">MNTIANKTTAKITKSMTTMTHQTSHRILPKLLTLSLSMLSVSVWAAGMDHSQMDMSHMDMSMPGMDMSAPAQVKPVLKKPASKKMPPSKAKTSGHVEAHVHKHEVHAAPEAKPAMDMSKMDHGSMDMSGDMDMSDMDMAHEQKPKSATSKAEPSTHDMAHMDMSKDHGADDMKGMDMGGMAMPATVHGTMDHADHSQMNMSGMGGMRMGSMQGGSAPADARSPDYSQGRDFGPIAPPHMMGAGTMANLLINQLEVGHDFRQDHDKTITNYDVDAWVGTDWNRLALKAEGSTSNGDLEDARTELLWRRPVGVFWNSELGVRQDSGAGKDRTWLALGLQGISPYWVDLSGTVYVGDSGRAALRLEATYDWRITQRLILQPTLETNIYSKNDPARDIGQGVSDLQAGLRLRYDITREFAPYVGVQTEQRYDKTAAYARAKGESASQTMAVAGVRLWF</sequence>
<dbReference type="KEGG" id="mbah:HYN46_14555"/>
<dbReference type="Proteomes" id="UP000253940">
    <property type="component" value="Chromosome"/>
</dbReference>
<dbReference type="RefSeq" id="WP_114900060.1">
    <property type="nucleotide sequence ID" value="NZ_CP031222.1"/>
</dbReference>
<dbReference type="AlphaFoldDB" id="A0A345P9J3"/>
<dbReference type="InterPro" id="IPR007939">
    <property type="entry name" value="Cu-R_B_prcur"/>
</dbReference>
<organism evidence="1 2">
    <name type="scientific">Aquirhabdus parva</name>
    <dbReference type="NCBI Taxonomy" id="2283318"/>
    <lineage>
        <taxon>Bacteria</taxon>
        <taxon>Pseudomonadati</taxon>
        <taxon>Pseudomonadota</taxon>
        <taxon>Gammaproteobacteria</taxon>
        <taxon>Moraxellales</taxon>
        <taxon>Moraxellaceae</taxon>
        <taxon>Aquirhabdus</taxon>
    </lineage>
</organism>
<dbReference type="GO" id="GO:0009279">
    <property type="term" value="C:cell outer membrane"/>
    <property type="evidence" value="ECO:0007669"/>
    <property type="project" value="InterPro"/>
</dbReference>
<proteinExistence type="predicted"/>